<reference evidence="7" key="1">
    <citation type="submission" date="2025-08" db="UniProtKB">
        <authorList>
            <consortium name="RefSeq"/>
        </authorList>
    </citation>
    <scope>IDENTIFICATION</scope>
    <source>
        <tissue evidence="7">Testes</tissue>
    </source>
</reference>
<sequence length="268" mass="30730">MRVFNIIQSSLRTYRVKRYVFQSQLECYSRHATSIWRNKWQHYRALPTGVTKLGSEQFIIKNTMATTDHLTPEINLRLMTPQCKLYHCKFDDTSGVSDPYWAFYWPGGQVLTRFLLDNPSYVIGKNILDVGSGCGATAIACIKLGANNVLANDIDPVAEKAIHLNAELNGVSIETSTENMIGKVDTEFDTIILGDMFYDESFTKQVTDWLLKLLSLKRKMIMIGDPGRVFLNQLPIRKHLHQLEKYRLTEQCKFENHGFNDAAVWTIK</sequence>
<dbReference type="Gene3D" id="3.40.50.150">
    <property type="entry name" value="Vaccinia Virus protein VP39"/>
    <property type="match status" value="1"/>
</dbReference>
<dbReference type="InterPro" id="IPR050078">
    <property type="entry name" value="Ribosomal_L11_MeTrfase_PrmA"/>
</dbReference>
<keyword evidence="6" id="KW-1185">Reference proteome</keyword>
<protein>
    <recommendedName>
        <fullName evidence="5">ETFB lysine methyltransferase</fullName>
    </recommendedName>
    <alternativeName>
        <fullName evidence="4">Protein N-lysine methyltransferase METTL20</fullName>
    </alternativeName>
</protein>
<evidence type="ECO:0000313" key="6">
    <source>
        <dbReference type="Proteomes" id="UP000694865"/>
    </source>
</evidence>
<evidence type="ECO:0000256" key="2">
    <source>
        <dbReference type="ARBA" id="ARBA00022679"/>
    </source>
</evidence>
<dbReference type="Proteomes" id="UP000694865">
    <property type="component" value="Unplaced"/>
</dbReference>
<dbReference type="PANTHER" id="PTHR43648">
    <property type="entry name" value="ELECTRON TRANSFER FLAVOPROTEIN BETA SUBUNIT LYSINE METHYLTRANSFERASE"/>
    <property type="match status" value="1"/>
</dbReference>
<comment type="similarity">
    <text evidence="3">Belongs to the methyltransferase superfamily. ETFBKMT family.</text>
</comment>
<dbReference type="InterPro" id="IPR029063">
    <property type="entry name" value="SAM-dependent_MTases_sf"/>
</dbReference>
<dbReference type="GeneID" id="100370020"/>
<dbReference type="RefSeq" id="XP_002736501.2">
    <property type="nucleotide sequence ID" value="XM_002736455.2"/>
</dbReference>
<evidence type="ECO:0000256" key="3">
    <source>
        <dbReference type="ARBA" id="ARBA00037932"/>
    </source>
</evidence>
<keyword evidence="1" id="KW-0489">Methyltransferase</keyword>
<evidence type="ECO:0000313" key="7">
    <source>
        <dbReference type="RefSeq" id="XP_002736501.2"/>
    </source>
</evidence>
<organism evidence="6 7">
    <name type="scientific">Saccoglossus kowalevskii</name>
    <name type="common">Acorn worm</name>
    <dbReference type="NCBI Taxonomy" id="10224"/>
    <lineage>
        <taxon>Eukaryota</taxon>
        <taxon>Metazoa</taxon>
        <taxon>Hemichordata</taxon>
        <taxon>Enteropneusta</taxon>
        <taxon>Harrimaniidae</taxon>
        <taxon>Saccoglossus</taxon>
    </lineage>
</organism>
<evidence type="ECO:0000256" key="5">
    <source>
        <dbReference type="ARBA" id="ARBA00042266"/>
    </source>
</evidence>
<dbReference type="Pfam" id="PF06325">
    <property type="entry name" value="PrmA"/>
    <property type="match status" value="1"/>
</dbReference>
<keyword evidence="2" id="KW-0808">Transferase</keyword>
<dbReference type="PANTHER" id="PTHR43648:SF1">
    <property type="entry name" value="ELECTRON TRANSFER FLAVOPROTEIN BETA SUBUNIT LYSINE METHYLTRANSFERASE"/>
    <property type="match status" value="1"/>
</dbReference>
<evidence type="ECO:0000256" key="1">
    <source>
        <dbReference type="ARBA" id="ARBA00022603"/>
    </source>
</evidence>
<accession>A0ABM0GSN0</accession>
<evidence type="ECO:0000256" key="4">
    <source>
        <dbReference type="ARBA" id="ARBA00041867"/>
    </source>
</evidence>
<dbReference type="CDD" id="cd02440">
    <property type="entry name" value="AdoMet_MTases"/>
    <property type="match status" value="1"/>
</dbReference>
<gene>
    <name evidence="7" type="primary">LOC100370020</name>
</gene>
<proteinExistence type="inferred from homology"/>
<dbReference type="SUPFAM" id="SSF53335">
    <property type="entry name" value="S-adenosyl-L-methionine-dependent methyltransferases"/>
    <property type="match status" value="1"/>
</dbReference>
<name>A0ABM0GSN0_SACKO</name>